<dbReference type="Proteomes" id="UP000001203">
    <property type="component" value="Chromosome circular"/>
</dbReference>
<protein>
    <recommendedName>
        <fullName evidence="3">Pentapeptide repeat-containing protein</fullName>
    </recommendedName>
</protein>
<sequence length="25" mass="2892">MKCDLEEINFRKANLKGTNLQKANL</sequence>
<evidence type="ECO:0008006" key="3">
    <source>
        <dbReference type="Google" id="ProtNLM"/>
    </source>
</evidence>
<evidence type="ECO:0000313" key="1">
    <source>
        <dbReference type="EMBL" id="ACB49399.1"/>
    </source>
</evidence>
<dbReference type="SUPFAM" id="SSF141571">
    <property type="entry name" value="Pentapeptide repeat-like"/>
    <property type="match status" value="1"/>
</dbReference>
<proteinExistence type="predicted"/>
<reference evidence="1 2" key="1">
    <citation type="journal article" date="2008" name="Proc. Natl. Acad. Sci. U.S.A.">
        <title>The genome of Cyanothece 51142, a unicellular diazotrophic cyanobacterium important in the marine nitrogen cycle.</title>
        <authorList>
            <person name="Welsh E.A."/>
            <person name="Liberton M."/>
            <person name="Stoeckel J."/>
            <person name="Loh T."/>
            <person name="Elvitigala T."/>
            <person name="Wang C."/>
            <person name="Wollam A."/>
            <person name="Fulton R.S."/>
            <person name="Clifton S.W."/>
            <person name="Jacobs J.M."/>
            <person name="Aurora R."/>
            <person name="Ghosh B.K."/>
            <person name="Sherman L.A."/>
            <person name="Smith R.D."/>
            <person name="Wilson R.K."/>
            <person name="Pakrasi H.B."/>
        </authorList>
    </citation>
    <scope>NUCLEOTIDE SEQUENCE [LARGE SCALE GENOMIC DNA]</scope>
    <source>
        <strain evidence="2">ATCC 51142 / BH68</strain>
    </source>
</reference>
<evidence type="ECO:0000313" key="2">
    <source>
        <dbReference type="Proteomes" id="UP000001203"/>
    </source>
</evidence>
<dbReference type="HOGENOM" id="CLU_3418863_0_0_3"/>
<keyword evidence="2" id="KW-1185">Reference proteome</keyword>
<dbReference type="Pfam" id="PF00805">
    <property type="entry name" value="Pentapeptide"/>
    <property type="match status" value="1"/>
</dbReference>
<dbReference type="STRING" id="43989.cce_0047"/>
<dbReference type="AlphaFoldDB" id="B1WYG9"/>
<accession>B1WYG9</accession>
<dbReference type="KEGG" id="cyt:cce_0047"/>
<dbReference type="InterPro" id="IPR001646">
    <property type="entry name" value="5peptide_repeat"/>
</dbReference>
<gene>
    <name evidence="1" type="ordered locus">cce_0047</name>
</gene>
<organism evidence="1 2">
    <name type="scientific">Crocosphaera subtropica (strain ATCC 51142 / BH68)</name>
    <name type="common">Cyanothece sp. (strain ATCC 51142)</name>
    <dbReference type="NCBI Taxonomy" id="43989"/>
    <lineage>
        <taxon>Bacteria</taxon>
        <taxon>Bacillati</taxon>
        <taxon>Cyanobacteriota</taxon>
        <taxon>Cyanophyceae</taxon>
        <taxon>Oscillatoriophycideae</taxon>
        <taxon>Chroococcales</taxon>
        <taxon>Aphanothecaceae</taxon>
        <taxon>Crocosphaera</taxon>
        <taxon>Crocosphaera subtropica</taxon>
    </lineage>
</organism>
<dbReference type="EMBL" id="CP000806">
    <property type="protein sequence ID" value="ACB49399.1"/>
    <property type="molecule type" value="Genomic_DNA"/>
</dbReference>
<dbReference type="Gene3D" id="2.160.20.80">
    <property type="entry name" value="E3 ubiquitin-protein ligase SopA"/>
    <property type="match status" value="1"/>
</dbReference>
<name>B1WYG9_CROS5</name>